<keyword evidence="9 10" id="KW-1208">Phospholipid metabolism</keyword>
<dbReference type="EC" id="1.1.1.94" evidence="10"/>
<feature type="domain" description="Glycerol-3-phosphate dehydrogenase NAD-dependent C-terminal" evidence="17">
    <location>
        <begin position="188"/>
        <end position="322"/>
    </location>
</feature>
<dbReference type="InterPro" id="IPR013328">
    <property type="entry name" value="6PGD_dom2"/>
</dbReference>
<organism evidence="18 19">
    <name type="scientific">Xanthobacter autotrophicus</name>
    <dbReference type="NCBI Taxonomy" id="280"/>
    <lineage>
        <taxon>Bacteria</taxon>
        <taxon>Pseudomonadati</taxon>
        <taxon>Pseudomonadota</taxon>
        <taxon>Alphaproteobacteria</taxon>
        <taxon>Hyphomicrobiales</taxon>
        <taxon>Xanthobacteraceae</taxon>
        <taxon>Xanthobacter</taxon>
    </lineage>
</organism>
<dbReference type="PANTHER" id="PTHR11728:SF1">
    <property type="entry name" value="GLYCEROL-3-PHOSPHATE DEHYDROGENASE [NAD(+)] 2, CHLOROPLASTIC"/>
    <property type="match status" value="1"/>
</dbReference>
<evidence type="ECO:0000256" key="9">
    <source>
        <dbReference type="ARBA" id="ARBA00023264"/>
    </source>
</evidence>
<dbReference type="AlphaFoldDB" id="A0A6C1KG29"/>
<feature type="binding site" evidence="10">
    <location>
        <position position="263"/>
    </location>
    <ligand>
        <name>sn-glycerol 3-phosphate</name>
        <dbReference type="ChEBI" id="CHEBI:57597"/>
    </ligand>
</feature>
<evidence type="ECO:0000259" key="16">
    <source>
        <dbReference type="Pfam" id="PF01210"/>
    </source>
</evidence>
<feature type="binding site" evidence="13">
    <location>
        <position position="148"/>
    </location>
    <ligand>
        <name>NAD(+)</name>
        <dbReference type="ChEBI" id="CHEBI:57540"/>
    </ligand>
</feature>
<comment type="catalytic activity">
    <reaction evidence="10">
        <text>sn-glycerol 3-phosphate + NAD(+) = dihydroxyacetone phosphate + NADH + H(+)</text>
        <dbReference type="Rhea" id="RHEA:11092"/>
        <dbReference type="ChEBI" id="CHEBI:15378"/>
        <dbReference type="ChEBI" id="CHEBI:57540"/>
        <dbReference type="ChEBI" id="CHEBI:57597"/>
        <dbReference type="ChEBI" id="CHEBI:57642"/>
        <dbReference type="ChEBI" id="CHEBI:57945"/>
        <dbReference type="EC" id="1.1.1.94"/>
    </reaction>
</comment>
<dbReference type="NCBIfam" id="NF000942">
    <property type="entry name" value="PRK00094.1-4"/>
    <property type="match status" value="1"/>
</dbReference>
<feature type="binding site" evidence="10">
    <location>
        <position position="199"/>
    </location>
    <ligand>
        <name>sn-glycerol 3-phosphate</name>
        <dbReference type="ChEBI" id="CHEBI:57597"/>
    </ligand>
</feature>
<keyword evidence="5 10" id="KW-0560">Oxidoreductase</keyword>
<dbReference type="FunFam" id="3.40.50.720:FF:000019">
    <property type="entry name" value="Glycerol-3-phosphate dehydrogenase [NAD(P)+]"/>
    <property type="match status" value="1"/>
</dbReference>
<dbReference type="InterPro" id="IPR011128">
    <property type="entry name" value="G3P_DH_NAD-dep_N"/>
</dbReference>
<comment type="subcellular location">
    <subcellularLocation>
        <location evidence="10">Cytoplasm</location>
    </subcellularLocation>
</comment>
<keyword evidence="4 10" id="KW-0521">NADP</keyword>
<comment type="function">
    <text evidence="10">Catalyzes the reduction of the glycolytic intermediate dihydroxyacetone phosphate (DHAP) to sn-glycerol 3-phosphate (G3P), the key precursor for phospholipid synthesis.</text>
</comment>
<comment type="catalytic activity">
    <reaction evidence="10 15">
        <text>sn-glycerol 3-phosphate + NADP(+) = dihydroxyacetone phosphate + NADPH + H(+)</text>
        <dbReference type="Rhea" id="RHEA:11096"/>
        <dbReference type="ChEBI" id="CHEBI:15378"/>
        <dbReference type="ChEBI" id="CHEBI:57597"/>
        <dbReference type="ChEBI" id="CHEBI:57642"/>
        <dbReference type="ChEBI" id="CHEBI:57783"/>
        <dbReference type="ChEBI" id="CHEBI:58349"/>
        <dbReference type="EC" id="1.1.1.94"/>
    </reaction>
</comment>
<name>A0A6C1KG29_XANAU</name>
<feature type="binding site" evidence="10">
    <location>
        <position position="144"/>
    </location>
    <ligand>
        <name>sn-glycerol 3-phosphate</name>
        <dbReference type="ChEBI" id="CHEBI:57597"/>
    </ligand>
</feature>
<dbReference type="EMBL" id="VAUP01000022">
    <property type="protein sequence ID" value="TLX43202.1"/>
    <property type="molecule type" value="Genomic_DNA"/>
</dbReference>
<evidence type="ECO:0000256" key="4">
    <source>
        <dbReference type="ARBA" id="ARBA00022857"/>
    </source>
</evidence>
<reference evidence="18 19" key="1">
    <citation type="submission" date="2019-05" db="EMBL/GenBank/DDBJ databases">
        <authorList>
            <person name="Zhou X."/>
        </authorList>
    </citation>
    <scope>NUCLEOTIDE SEQUENCE [LARGE SCALE GENOMIC DNA]</scope>
    <source>
        <strain evidence="18 19">DSM 432</strain>
    </source>
</reference>
<sequence length="334" mass="33409">MAAAYRRIGVMGAGAWGTALANAAARAGRQGGQAGHEVVLWGRDAAAMVEMAQLRENRPDLPGIALDPAVTPTADLAAVASTDALLLVVPAQACRATLARLAPLARDGLPVISCAKGIERGTRAFMSEVIAEAMPGARPAVLSGPSFATDVAAGLPTAVTLAAHDAQLAAELAAALGSSTLRLYHSTDVRGAEIGGATKNVLAIAAGIVSGRRLGASAAAALVARGFAELMRFGRAYGAKAETITGLSGLGDLILTTSGPQSRNFAFGQALGAGTATGDKLAEGAFTASVLVEMARAKGVDVPVSAAVDGVLQGRLSIDGAIEALMARPQRAEG</sequence>
<keyword evidence="6 10" id="KW-0520">NAD</keyword>
<accession>A0A6C1KG29</accession>
<dbReference type="SUPFAM" id="SSF48179">
    <property type="entry name" value="6-phosphogluconate dehydrogenase C-terminal domain-like"/>
    <property type="match status" value="1"/>
</dbReference>
<keyword evidence="10" id="KW-0963">Cytoplasm</keyword>
<evidence type="ECO:0000256" key="5">
    <source>
        <dbReference type="ARBA" id="ARBA00023002"/>
    </source>
</evidence>
<evidence type="ECO:0000256" key="12">
    <source>
        <dbReference type="PIRSR" id="PIRSR000114-2"/>
    </source>
</evidence>
<comment type="caution">
    <text evidence="10">Lacks conserved residue(s) required for the propagation of feature annotation.</text>
</comment>
<dbReference type="GO" id="GO:0006650">
    <property type="term" value="P:glycerophospholipid metabolic process"/>
    <property type="evidence" value="ECO:0007669"/>
    <property type="project" value="UniProtKB-UniRule"/>
</dbReference>
<evidence type="ECO:0000256" key="15">
    <source>
        <dbReference type="RuleBase" id="RU000439"/>
    </source>
</evidence>
<feature type="binding site" evidence="10">
    <location>
        <position position="252"/>
    </location>
    <ligand>
        <name>sn-glycerol 3-phosphate</name>
        <dbReference type="ChEBI" id="CHEBI:57597"/>
    </ligand>
</feature>
<proteinExistence type="inferred from homology"/>
<feature type="binding site" evidence="13">
    <location>
        <position position="280"/>
    </location>
    <ligand>
        <name>NAD(+)</name>
        <dbReference type="ChEBI" id="CHEBI:57540"/>
    </ligand>
</feature>
<dbReference type="GO" id="GO:0005975">
    <property type="term" value="P:carbohydrate metabolic process"/>
    <property type="evidence" value="ECO:0007669"/>
    <property type="project" value="InterPro"/>
</dbReference>
<comment type="pathway">
    <text evidence="10">Membrane lipid metabolism; glycerophospholipid metabolism.</text>
</comment>
<evidence type="ECO:0000256" key="11">
    <source>
        <dbReference type="PIRSR" id="PIRSR000114-1"/>
    </source>
</evidence>
<evidence type="ECO:0000256" key="7">
    <source>
        <dbReference type="ARBA" id="ARBA00023098"/>
    </source>
</evidence>
<dbReference type="Gene3D" id="3.40.50.720">
    <property type="entry name" value="NAD(P)-binding Rossmann-like Domain"/>
    <property type="match status" value="1"/>
</dbReference>
<protein>
    <recommendedName>
        <fullName evidence="10">Glycerol-3-phosphate dehydrogenase [NAD(P)+]</fullName>
        <ecNumber evidence="10">1.1.1.94</ecNumber>
    </recommendedName>
    <alternativeName>
        <fullName evidence="10">NAD(P)(+)-dependent glycerol-3-phosphate dehydrogenase</fullName>
    </alternativeName>
    <alternativeName>
        <fullName evidence="10">NAD(P)H-dependent dihydroxyacetone-phosphate reductase</fullName>
    </alternativeName>
</protein>
<dbReference type="Gene3D" id="1.10.1040.10">
    <property type="entry name" value="N-(1-d-carboxylethyl)-l-norvaline Dehydrogenase, domain 2"/>
    <property type="match status" value="1"/>
</dbReference>
<feature type="binding site" evidence="10">
    <location>
        <position position="116"/>
    </location>
    <ligand>
        <name>sn-glycerol 3-phosphate</name>
        <dbReference type="ChEBI" id="CHEBI:57597"/>
    </ligand>
</feature>
<evidence type="ECO:0000256" key="8">
    <source>
        <dbReference type="ARBA" id="ARBA00023209"/>
    </source>
</evidence>
<dbReference type="Proteomes" id="UP000305131">
    <property type="component" value="Unassembled WGS sequence"/>
</dbReference>
<keyword evidence="2 10" id="KW-0444">Lipid biosynthesis</keyword>
<feature type="binding site" evidence="10">
    <location>
        <position position="148"/>
    </location>
    <ligand>
        <name>NADPH</name>
        <dbReference type="ChEBI" id="CHEBI:57783"/>
    </ligand>
</feature>
<evidence type="ECO:0000256" key="6">
    <source>
        <dbReference type="ARBA" id="ARBA00023027"/>
    </source>
</evidence>
<dbReference type="SUPFAM" id="SSF51735">
    <property type="entry name" value="NAD(P)-binding Rossmann-fold domains"/>
    <property type="match status" value="1"/>
</dbReference>
<evidence type="ECO:0000313" key="18">
    <source>
        <dbReference type="EMBL" id="TLX43202.1"/>
    </source>
</evidence>
<keyword evidence="7 10" id="KW-0443">Lipid metabolism</keyword>
<comment type="caution">
    <text evidence="18">The sequence shown here is derived from an EMBL/GenBank/DDBJ whole genome shotgun (WGS) entry which is preliminary data.</text>
</comment>
<feature type="binding site" evidence="10">
    <location>
        <position position="116"/>
    </location>
    <ligand>
        <name>NADPH</name>
        <dbReference type="ChEBI" id="CHEBI:57783"/>
    </ligand>
</feature>
<dbReference type="InterPro" id="IPR008927">
    <property type="entry name" value="6-PGluconate_DH-like_C_sf"/>
</dbReference>
<evidence type="ECO:0000256" key="3">
    <source>
        <dbReference type="ARBA" id="ARBA00022741"/>
    </source>
</evidence>
<feature type="binding site" evidence="12">
    <location>
        <position position="116"/>
    </location>
    <ligand>
        <name>substrate</name>
    </ligand>
</feature>
<evidence type="ECO:0000256" key="13">
    <source>
        <dbReference type="PIRSR" id="PIRSR000114-3"/>
    </source>
</evidence>
<feature type="binding site" evidence="10">
    <location>
        <position position="281"/>
    </location>
    <ligand>
        <name>NADPH</name>
        <dbReference type="ChEBI" id="CHEBI:57783"/>
    </ligand>
</feature>
<dbReference type="GO" id="GO:0008654">
    <property type="term" value="P:phospholipid biosynthetic process"/>
    <property type="evidence" value="ECO:0007669"/>
    <property type="project" value="UniProtKB-KW"/>
</dbReference>
<dbReference type="InterPro" id="IPR036291">
    <property type="entry name" value="NAD(P)-bd_dom_sf"/>
</dbReference>
<dbReference type="InterPro" id="IPR006168">
    <property type="entry name" value="G3P_DH_NAD-dep"/>
</dbReference>
<dbReference type="GO" id="GO:0005829">
    <property type="term" value="C:cytosol"/>
    <property type="evidence" value="ECO:0007669"/>
    <property type="project" value="TreeGrafter"/>
</dbReference>
<dbReference type="GeneID" id="95774031"/>
<evidence type="ECO:0000259" key="17">
    <source>
        <dbReference type="Pfam" id="PF07479"/>
    </source>
</evidence>
<evidence type="ECO:0000313" key="19">
    <source>
        <dbReference type="Proteomes" id="UP000305131"/>
    </source>
</evidence>
<feature type="binding site" evidence="10">
    <location>
        <position position="146"/>
    </location>
    <ligand>
        <name>sn-glycerol 3-phosphate</name>
        <dbReference type="ChEBI" id="CHEBI:57597"/>
    </ligand>
</feature>
<feature type="binding site" evidence="10">
    <location>
        <position position="263"/>
    </location>
    <ligand>
        <name>NADPH</name>
        <dbReference type="ChEBI" id="CHEBI:57783"/>
    </ligand>
</feature>
<evidence type="ECO:0000256" key="2">
    <source>
        <dbReference type="ARBA" id="ARBA00022516"/>
    </source>
</evidence>
<dbReference type="HAMAP" id="MF_00394">
    <property type="entry name" value="NAD_Glyc3P_dehydrog"/>
    <property type="match status" value="1"/>
</dbReference>
<dbReference type="GO" id="GO:0051287">
    <property type="term" value="F:NAD binding"/>
    <property type="evidence" value="ECO:0007669"/>
    <property type="project" value="InterPro"/>
</dbReference>
<dbReference type="OrthoDB" id="9812273at2"/>
<dbReference type="NCBIfam" id="NF000940">
    <property type="entry name" value="PRK00094.1-2"/>
    <property type="match status" value="1"/>
</dbReference>
<feature type="domain" description="Glycerol-3-phosphate dehydrogenase NAD-dependent N-terminal" evidence="16">
    <location>
        <begin position="8"/>
        <end position="168"/>
    </location>
</feature>
<keyword evidence="3 10" id="KW-0547">Nucleotide-binding</keyword>
<dbReference type="GO" id="GO:0046167">
    <property type="term" value="P:glycerol-3-phosphate biosynthetic process"/>
    <property type="evidence" value="ECO:0007669"/>
    <property type="project" value="UniProtKB-UniRule"/>
</dbReference>
<evidence type="ECO:0000256" key="10">
    <source>
        <dbReference type="HAMAP-Rule" id="MF_00394"/>
    </source>
</evidence>
<feature type="binding site" evidence="13">
    <location>
        <position position="263"/>
    </location>
    <ligand>
        <name>NAD(+)</name>
        <dbReference type="ChEBI" id="CHEBI:57540"/>
    </ligand>
</feature>
<dbReference type="GO" id="GO:0046168">
    <property type="term" value="P:glycerol-3-phosphate catabolic process"/>
    <property type="evidence" value="ECO:0007669"/>
    <property type="project" value="InterPro"/>
</dbReference>
<feature type="binding site" evidence="12">
    <location>
        <begin position="263"/>
        <end position="264"/>
    </location>
    <ligand>
        <name>substrate</name>
    </ligand>
</feature>
<dbReference type="InterPro" id="IPR006109">
    <property type="entry name" value="G3P_DH_NAD-dep_C"/>
</dbReference>
<dbReference type="PIRSF" id="PIRSF000114">
    <property type="entry name" value="Glycerol-3-P_dh"/>
    <property type="match status" value="1"/>
</dbReference>
<keyword evidence="8 10" id="KW-0594">Phospholipid biosynthesis</keyword>
<feature type="binding site" evidence="10">
    <location>
        <position position="262"/>
    </location>
    <ligand>
        <name>sn-glycerol 3-phosphate</name>
        <dbReference type="ChEBI" id="CHEBI:57597"/>
    </ligand>
</feature>
<feature type="binding site" evidence="10">
    <location>
        <position position="264"/>
    </location>
    <ligand>
        <name>sn-glycerol 3-phosphate</name>
        <dbReference type="ChEBI" id="CHEBI:57597"/>
    </ligand>
</feature>
<evidence type="ECO:0000256" key="14">
    <source>
        <dbReference type="RuleBase" id="RU000437"/>
    </source>
</evidence>
<comment type="similarity">
    <text evidence="1 10 14">Belongs to the NAD-dependent glycerol-3-phosphate dehydrogenase family.</text>
</comment>
<dbReference type="RefSeq" id="WP_138399556.1">
    <property type="nucleotide sequence ID" value="NZ_JBAFVI010000002.1"/>
</dbReference>
<gene>
    <name evidence="10" type="primary">gpsA</name>
    <name evidence="18" type="ORF">FBQ73_11250</name>
</gene>
<feature type="binding site" evidence="10">
    <location>
        <position position="283"/>
    </location>
    <ligand>
        <name>NADPH</name>
        <dbReference type="ChEBI" id="CHEBI:57783"/>
    </ligand>
</feature>
<feature type="active site" description="Proton acceptor" evidence="10 11">
    <location>
        <position position="199"/>
    </location>
</feature>
<feature type="binding site" evidence="10">
    <location>
        <position position="43"/>
    </location>
    <ligand>
        <name>NADPH</name>
        <dbReference type="ChEBI" id="CHEBI:57783"/>
    </ligand>
</feature>
<dbReference type="Pfam" id="PF01210">
    <property type="entry name" value="NAD_Gly3P_dh_N"/>
    <property type="match status" value="1"/>
</dbReference>
<feature type="binding site" evidence="10">
    <location>
        <position position="16"/>
    </location>
    <ligand>
        <name>NADPH</name>
        <dbReference type="ChEBI" id="CHEBI:57783"/>
    </ligand>
</feature>
<dbReference type="GO" id="GO:0047952">
    <property type="term" value="F:glycerol-3-phosphate dehydrogenase [NAD(P)+] activity"/>
    <property type="evidence" value="ECO:0007669"/>
    <property type="project" value="UniProtKB-UniRule"/>
</dbReference>
<dbReference type="Pfam" id="PF07479">
    <property type="entry name" value="NAD_Gly3P_dh_C"/>
    <property type="match status" value="1"/>
</dbReference>
<dbReference type="PANTHER" id="PTHR11728">
    <property type="entry name" value="GLYCEROL-3-PHOSPHATE DEHYDROGENASE"/>
    <property type="match status" value="1"/>
</dbReference>
<evidence type="ECO:0000256" key="1">
    <source>
        <dbReference type="ARBA" id="ARBA00011009"/>
    </source>
</evidence>
<dbReference type="UniPathway" id="UPA00940"/>
<dbReference type="PROSITE" id="PS00957">
    <property type="entry name" value="NAD_G3PDH"/>
    <property type="match status" value="1"/>
</dbReference>
<feature type="binding site" evidence="13">
    <location>
        <begin position="12"/>
        <end position="17"/>
    </location>
    <ligand>
        <name>NAD(+)</name>
        <dbReference type="ChEBI" id="CHEBI:57540"/>
    </ligand>
</feature>
<dbReference type="PRINTS" id="PR00077">
    <property type="entry name" value="GPDHDRGNASE"/>
</dbReference>